<dbReference type="Gene3D" id="3.40.50.2000">
    <property type="entry name" value="Glycogen Phosphorylase B"/>
    <property type="match status" value="1"/>
</dbReference>
<name>A0A7X6IAL8_9BACT</name>
<sequence>MLQGKEIICFANDWDGDPLSKKHIMKRLAQQNRILWVNSIGNRSPKINKKDLGRIFRKANQFFQGVREVEKNIYVFSPVMIPFYHSMAFRKANQLLLAAMIRRQLKRLGFSKPITWTFAPSSADVVGRLGESQVIYHCVDEFSAFSDAPQTAIQKMEETLLKKSDVVIVSASTLQESKRRWNPNTHLVRHGVEYDHFRKALDPATAIPPELAALPRPIIGFHGLVADWIDLPLIRKMAIQYPKWSIVLLGSATTDLSQIAGFKNVHLLGKRPYESLPSYCKGFDAAILPFVVNRLTLYANPLKLREYLAAGLPVVSTDLPEVRSLGGDIRIGRSHSGFIEQVADLVQKEGTGPSLARSKSMAQESWDHKVELLSMLIEKGALSREGDHSRASVISPISHLGPIGRIRPMK</sequence>
<reference evidence="1 2" key="1">
    <citation type="journal article" date="2020" name="Nature">
        <title>Bacterial chemolithoautotrophy via manganese oxidation.</title>
        <authorList>
            <person name="Yu H."/>
            <person name="Leadbetter J.R."/>
        </authorList>
    </citation>
    <scope>NUCLEOTIDE SEQUENCE [LARGE SCALE GENOMIC DNA]</scope>
    <source>
        <strain evidence="1 2">Mn-1</strain>
    </source>
</reference>
<accession>A0A7X6IAL8</accession>
<dbReference type="GO" id="GO:0016740">
    <property type="term" value="F:transferase activity"/>
    <property type="evidence" value="ECO:0007669"/>
    <property type="project" value="UniProtKB-KW"/>
</dbReference>
<dbReference type="Proteomes" id="UP000534783">
    <property type="component" value="Unassembled WGS sequence"/>
</dbReference>
<keyword evidence="2" id="KW-1185">Reference proteome</keyword>
<dbReference type="SUPFAM" id="SSF53756">
    <property type="entry name" value="UDP-Glycosyltransferase/glycogen phosphorylase"/>
    <property type="match status" value="1"/>
</dbReference>
<evidence type="ECO:0000313" key="1">
    <source>
        <dbReference type="EMBL" id="NKE70673.1"/>
    </source>
</evidence>
<gene>
    <name evidence="1" type="ORF">MNODULE_07980</name>
</gene>
<organism evidence="1 2">
    <name type="scientific">Candidatus Manganitrophus noduliformans</name>
    <dbReference type="NCBI Taxonomy" id="2606439"/>
    <lineage>
        <taxon>Bacteria</taxon>
        <taxon>Pseudomonadati</taxon>
        <taxon>Nitrospirota</taxon>
        <taxon>Nitrospiria</taxon>
        <taxon>Candidatus Troglogloeales</taxon>
        <taxon>Candidatus Manganitrophaceae</taxon>
        <taxon>Candidatus Manganitrophus</taxon>
    </lineage>
</organism>
<dbReference type="Pfam" id="PF13692">
    <property type="entry name" value="Glyco_trans_1_4"/>
    <property type="match status" value="1"/>
</dbReference>
<keyword evidence="1" id="KW-0808">Transferase</keyword>
<evidence type="ECO:0000313" key="2">
    <source>
        <dbReference type="Proteomes" id="UP000534783"/>
    </source>
</evidence>
<comment type="caution">
    <text evidence="1">The sequence shown here is derived from an EMBL/GenBank/DDBJ whole genome shotgun (WGS) entry which is preliminary data.</text>
</comment>
<dbReference type="Gene3D" id="3.40.50.11010">
    <property type="match status" value="1"/>
</dbReference>
<dbReference type="EMBL" id="VTOW01000001">
    <property type="protein sequence ID" value="NKE70673.1"/>
    <property type="molecule type" value="Genomic_DNA"/>
</dbReference>
<protein>
    <submittedName>
        <fullName evidence="1">Glycosyltransferase family 1 protein</fullName>
    </submittedName>
</protein>
<dbReference type="RefSeq" id="WP_168058911.1">
    <property type="nucleotide sequence ID" value="NZ_VTOW01000001.1"/>
</dbReference>
<proteinExistence type="predicted"/>
<dbReference type="AlphaFoldDB" id="A0A7X6IAL8"/>